<gene>
    <name evidence="2" type="ORF">D9613_008527</name>
</gene>
<protein>
    <submittedName>
        <fullName evidence="2">Uncharacterized protein</fullName>
    </submittedName>
</protein>
<sequence>MSENIPISQQRENLRSVLRPRAEFDAECSSPRRRRVPPPRPDSPTPSSSSTRSGDPWKHKTASQPCWEGTIFEQGMPDNSSTETSHRVPLAPITINLSPTPPSTQMVVGPGHQVQPFVVAPIYAPSRRSQAQISRRLREAQAQALLTTPVTQATAPTQAESTVNQNRRSEGQRRRREREAQPQGMPSPGSAAL</sequence>
<reference evidence="2 3" key="1">
    <citation type="submission" date="2019-12" db="EMBL/GenBank/DDBJ databases">
        <authorList>
            <person name="Floudas D."/>
            <person name="Bentzer J."/>
            <person name="Ahren D."/>
            <person name="Johansson T."/>
            <person name="Persson P."/>
            <person name="Tunlid A."/>
        </authorList>
    </citation>
    <scope>NUCLEOTIDE SEQUENCE [LARGE SCALE GENOMIC DNA]</scope>
    <source>
        <strain evidence="2 3">CBS 102.39</strain>
    </source>
</reference>
<dbReference type="EMBL" id="JAACJL010000031">
    <property type="protein sequence ID" value="KAF4616972.1"/>
    <property type="molecule type" value="Genomic_DNA"/>
</dbReference>
<dbReference type="AlphaFoldDB" id="A0A8H4QV88"/>
<feature type="compositionally biased region" description="Polar residues" evidence="1">
    <location>
        <begin position="1"/>
        <end position="11"/>
    </location>
</feature>
<evidence type="ECO:0000256" key="1">
    <source>
        <dbReference type="SAM" id="MobiDB-lite"/>
    </source>
</evidence>
<feature type="compositionally biased region" description="Low complexity" evidence="1">
    <location>
        <begin position="144"/>
        <end position="159"/>
    </location>
</feature>
<feature type="region of interest" description="Disordered" evidence="1">
    <location>
        <begin position="144"/>
        <end position="193"/>
    </location>
</feature>
<feature type="compositionally biased region" description="Basic and acidic residues" evidence="1">
    <location>
        <begin position="167"/>
        <end position="180"/>
    </location>
</feature>
<name>A0A8H4QV88_9AGAR</name>
<accession>A0A8H4QV88</accession>
<evidence type="ECO:0000313" key="2">
    <source>
        <dbReference type="EMBL" id="KAF4616972.1"/>
    </source>
</evidence>
<keyword evidence="3" id="KW-1185">Reference proteome</keyword>
<comment type="caution">
    <text evidence="2">The sequence shown here is derived from an EMBL/GenBank/DDBJ whole genome shotgun (WGS) entry which is preliminary data.</text>
</comment>
<proteinExistence type="predicted"/>
<evidence type="ECO:0000313" key="3">
    <source>
        <dbReference type="Proteomes" id="UP000521872"/>
    </source>
</evidence>
<feature type="compositionally biased region" description="Low complexity" evidence="1">
    <location>
        <begin position="45"/>
        <end position="54"/>
    </location>
</feature>
<feature type="region of interest" description="Disordered" evidence="1">
    <location>
        <begin position="1"/>
        <end position="86"/>
    </location>
</feature>
<dbReference type="Proteomes" id="UP000521872">
    <property type="component" value="Unassembled WGS sequence"/>
</dbReference>
<organism evidence="2 3">
    <name type="scientific">Agrocybe pediades</name>
    <dbReference type="NCBI Taxonomy" id="84607"/>
    <lineage>
        <taxon>Eukaryota</taxon>
        <taxon>Fungi</taxon>
        <taxon>Dikarya</taxon>
        <taxon>Basidiomycota</taxon>
        <taxon>Agaricomycotina</taxon>
        <taxon>Agaricomycetes</taxon>
        <taxon>Agaricomycetidae</taxon>
        <taxon>Agaricales</taxon>
        <taxon>Agaricineae</taxon>
        <taxon>Strophariaceae</taxon>
        <taxon>Agrocybe</taxon>
    </lineage>
</organism>